<organism evidence="11 12">
    <name type="scientific">Solidesulfovibrio magneticus (strain ATCC 700980 / DSM 13731 / RS-1)</name>
    <name type="common">Desulfovibrio magneticus</name>
    <dbReference type="NCBI Taxonomy" id="573370"/>
    <lineage>
        <taxon>Bacteria</taxon>
        <taxon>Pseudomonadati</taxon>
        <taxon>Thermodesulfobacteriota</taxon>
        <taxon>Desulfovibrionia</taxon>
        <taxon>Desulfovibrionales</taxon>
        <taxon>Desulfovibrionaceae</taxon>
        <taxon>Solidesulfovibrio</taxon>
    </lineage>
</organism>
<dbReference type="GO" id="GO:0005829">
    <property type="term" value="C:cytosol"/>
    <property type="evidence" value="ECO:0007669"/>
    <property type="project" value="TreeGrafter"/>
</dbReference>
<comment type="pathway">
    <text evidence="2">Cofactor biosynthesis; NAD(+) biosynthesis; quinolinate from iminoaspartate: step 1/1.</text>
</comment>
<evidence type="ECO:0000256" key="3">
    <source>
        <dbReference type="ARBA" id="ARBA00012669"/>
    </source>
</evidence>
<sequence length="370" mass="39334">MARTRMEDRMEAYVPPASDAASVSQDETAARIRELKASLGSDVLLLAHHYQRDAVVALADVVGDSLRLARAAAEATARHIVFCGVRFMAETADILTDPGQAVYLAEASAGCSMADMASVDALEAAWDELAAAGAGKVLPLAYVNSTAALKAFVGRHGGLTCTSSNAAQALSWLLSQGAKAFFFPDEHLGRVAARELGLPLTETAVWDRGKARGGLDARAMAEARVYLWNGFCVVHQMFEPQDAAAWREKEPGIRVIVHPECRLDVIGEADAYGSTETLSRMVDAAPAGSKWAVGTEINLVARLAERNPDKLVVSLSPCQAICANMYRTRPKSVLRVLEAVAAGTPPPPVRVDPAVAGQARLALERMLACA</sequence>
<dbReference type="Gene3D" id="3.40.50.10800">
    <property type="entry name" value="NadA-like"/>
    <property type="match status" value="3"/>
</dbReference>
<dbReference type="AlphaFoldDB" id="C4XM74"/>
<evidence type="ECO:0000256" key="5">
    <source>
        <dbReference type="ARBA" id="ARBA00022642"/>
    </source>
</evidence>
<name>C4XM74_SOLM1</name>
<reference evidence="11 12" key="1">
    <citation type="journal article" date="2009" name="Genome Res.">
        <title>Whole genome sequence of Desulfovibrio magneticus strain RS-1 revealed common gene clusters in magnetotactic bacteria.</title>
        <authorList>
            <person name="Nakazawa H."/>
            <person name="Arakaki A."/>
            <person name="Narita-Yamada S."/>
            <person name="Yashiro I."/>
            <person name="Jinno K."/>
            <person name="Aoki N."/>
            <person name="Tsuruyama A."/>
            <person name="Okamura Y."/>
            <person name="Tanikawa S."/>
            <person name="Fujita N."/>
            <person name="Takeyama H."/>
            <person name="Matsunaga T."/>
        </authorList>
    </citation>
    <scope>NUCLEOTIDE SEQUENCE [LARGE SCALE GENOMIC DNA]</scope>
    <source>
        <strain evidence="12">ATCC 700980 / DSM 13731 / RS-1</strain>
    </source>
</reference>
<keyword evidence="6" id="KW-0808">Transferase</keyword>
<evidence type="ECO:0000256" key="4">
    <source>
        <dbReference type="ARBA" id="ARBA00022485"/>
    </source>
</evidence>
<evidence type="ECO:0000256" key="8">
    <source>
        <dbReference type="ARBA" id="ARBA00023004"/>
    </source>
</evidence>
<evidence type="ECO:0000313" key="12">
    <source>
        <dbReference type="Proteomes" id="UP000009071"/>
    </source>
</evidence>
<dbReference type="InterPro" id="IPR036094">
    <property type="entry name" value="NadA_sf"/>
</dbReference>
<evidence type="ECO:0000256" key="10">
    <source>
        <dbReference type="NCBIfam" id="TIGR00550"/>
    </source>
</evidence>
<dbReference type="InterPro" id="IPR003473">
    <property type="entry name" value="NadA"/>
</dbReference>
<gene>
    <name evidence="11" type="primary">nadA</name>
    <name evidence="11" type="ordered locus">DMR_37110</name>
</gene>
<evidence type="ECO:0000256" key="6">
    <source>
        <dbReference type="ARBA" id="ARBA00022679"/>
    </source>
</evidence>
<evidence type="ECO:0000256" key="2">
    <source>
        <dbReference type="ARBA" id="ARBA00005065"/>
    </source>
</evidence>
<dbReference type="NCBIfam" id="TIGR00550">
    <property type="entry name" value="nadA"/>
    <property type="match status" value="1"/>
</dbReference>
<dbReference type="UniPathway" id="UPA00253">
    <property type="reaction ID" value="UER00327"/>
</dbReference>
<keyword evidence="5" id="KW-0662">Pyridine nucleotide biosynthesis</keyword>
<dbReference type="NCBIfam" id="NF006883">
    <property type="entry name" value="PRK09375.2-4"/>
    <property type="match status" value="1"/>
</dbReference>
<dbReference type="Proteomes" id="UP000009071">
    <property type="component" value="Chromosome"/>
</dbReference>
<comment type="cofactor">
    <cofactor evidence="1">
        <name>[4Fe-4S] cluster</name>
        <dbReference type="ChEBI" id="CHEBI:49883"/>
    </cofactor>
</comment>
<keyword evidence="12" id="KW-1185">Reference proteome</keyword>
<dbReference type="STRING" id="573370.DMR_37110"/>
<keyword evidence="7" id="KW-0479">Metal-binding</keyword>
<dbReference type="GO" id="GO:0051539">
    <property type="term" value="F:4 iron, 4 sulfur cluster binding"/>
    <property type="evidence" value="ECO:0007669"/>
    <property type="project" value="UniProtKB-KW"/>
</dbReference>
<dbReference type="EMBL" id="AP010904">
    <property type="protein sequence ID" value="BAH77202.1"/>
    <property type="molecule type" value="Genomic_DNA"/>
</dbReference>
<dbReference type="GO" id="GO:0034628">
    <property type="term" value="P:'de novo' NAD+ biosynthetic process from L-aspartate"/>
    <property type="evidence" value="ECO:0007669"/>
    <property type="project" value="TreeGrafter"/>
</dbReference>
<evidence type="ECO:0000256" key="9">
    <source>
        <dbReference type="ARBA" id="ARBA00023014"/>
    </source>
</evidence>
<evidence type="ECO:0000256" key="7">
    <source>
        <dbReference type="ARBA" id="ARBA00022723"/>
    </source>
</evidence>
<dbReference type="Pfam" id="PF02445">
    <property type="entry name" value="NadA"/>
    <property type="match status" value="1"/>
</dbReference>
<keyword evidence="4" id="KW-0004">4Fe-4S</keyword>
<dbReference type="GO" id="GO:0008987">
    <property type="term" value="F:quinolinate synthetase A activity"/>
    <property type="evidence" value="ECO:0007669"/>
    <property type="project" value="UniProtKB-UniRule"/>
</dbReference>
<dbReference type="PANTHER" id="PTHR30573">
    <property type="entry name" value="QUINOLINATE SYNTHETASE A"/>
    <property type="match status" value="1"/>
</dbReference>
<dbReference type="PANTHER" id="PTHR30573:SF0">
    <property type="entry name" value="QUINOLINATE SYNTHASE, CHLOROPLASTIC"/>
    <property type="match status" value="1"/>
</dbReference>
<evidence type="ECO:0000313" key="11">
    <source>
        <dbReference type="EMBL" id="BAH77202.1"/>
    </source>
</evidence>
<dbReference type="eggNOG" id="COG0379">
    <property type="taxonomic scope" value="Bacteria"/>
</dbReference>
<dbReference type="SUPFAM" id="SSF142754">
    <property type="entry name" value="NadA-like"/>
    <property type="match status" value="1"/>
</dbReference>
<keyword evidence="8" id="KW-0408">Iron</keyword>
<keyword evidence="9" id="KW-0411">Iron-sulfur</keyword>
<protein>
    <recommendedName>
        <fullName evidence="3 10">Quinolinate synthase</fullName>
        <ecNumber evidence="3 10">2.5.1.72</ecNumber>
    </recommendedName>
</protein>
<accession>C4XM74</accession>
<dbReference type="EC" id="2.5.1.72" evidence="3 10"/>
<evidence type="ECO:0000256" key="1">
    <source>
        <dbReference type="ARBA" id="ARBA00001966"/>
    </source>
</evidence>
<proteinExistence type="predicted"/>
<dbReference type="HOGENOM" id="CLU_047382_2_0_7"/>
<dbReference type="GO" id="GO:0046872">
    <property type="term" value="F:metal ion binding"/>
    <property type="evidence" value="ECO:0007669"/>
    <property type="project" value="UniProtKB-KW"/>
</dbReference>
<dbReference type="KEGG" id="dma:DMR_37110"/>